<feature type="compositionally biased region" description="Low complexity" evidence="1">
    <location>
        <begin position="18"/>
        <end position="43"/>
    </location>
</feature>
<feature type="domain" description="Scaffold protein Nfu/NifU N-terminal" evidence="2">
    <location>
        <begin position="81"/>
        <end position="169"/>
    </location>
</feature>
<proteinExistence type="predicted"/>
<protein>
    <recommendedName>
        <fullName evidence="2">Scaffold protein Nfu/NifU N-terminal domain-containing protein</fullName>
    </recommendedName>
</protein>
<gene>
    <name evidence="3" type="ORF">METZ01_LOCUS172665</name>
</gene>
<dbReference type="SUPFAM" id="SSF117916">
    <property type="entry name" value="Fe-S cluster assembly (FSCA) domain-like"/>
    <property type="match status" value="1"/>
</dbReference>
<dbReference type="AlphaFoldDB" id="A0A382C249"/>
<name>A0A382C249_9ZZZZ</name>
<evidence type="ECO:0000256" key="1">
    <source>
        <dbReference type="SAM" id="MobiDB-lite"/>
    </source>
</evidence>
<dbReference type="InterPro" id="IPR036498">
    <property type="entry name" value="Nfu/NifU_N_sf"/>
</dbReference>
<dbReference type="GO" id="GO:0051536">
    <property type="term" value="F:iron-sulfur cluster binding"/>
    <property type="evidence" value="ECO:0007669"/>
    <property type="project" value="InterPro"/>
</dbReference>
<accession>A0A382C249</accession>
<dbReference type="InterPro" id="IPR001075">
    <property type="entry name" value="NIF_FeS_clus_asmbl_NifU_C"/>
</dbReference>
<dbReference type="Pfam" id="PF01106">
    <property type="entry name" value="NifU"/>
    <property type="match status" value="1"/>
</dbReference>
<dbReference type="GO" id="GO:0016226">
    <property type="term" value="P:iron-sulfur cluster assembly"/>
    <property type="evidence" value="ECO:0007669"/>
    <property type="project" value="InterPro"/>
</dbReference>
<dbReference type="SMART" id="SM00932">
    <property type="entry name" value="Nfu_N"/>
    <property type="match status" value="1"/>
</dbReference>
<dbReference type="InterPro" id="IPR014824">
    <property type="entry name" value="Nfu/NifU_N"/>
</dbReference>
<dbReference type="Gene3D" id="3.30.300.130">
    <property type="entry name" value="Fe-S cluster assembly (FSCA)"/>
    <property type="match status" value="1"/>
</dbReference>
<dbReference type="Gene3D" id="3.30.1370.70">
    <property type="entry name" value="Scaffold protein Nfu/NifU, N-terminal domain"/>
    <property type="match status" value="1"/>
</dbReference>
<evidence type="ECO:0000313" key="3">
    <source>
        <dbReference type="EMBL" id="SVB19811.1"/>
    </source>
</evidence>
<dbReference type="InterPro" id="IPR034904">
    <property type="entry name" value="FSCA_dom_sf"/>
</dbReference>
<dbReference type="PANTHER" id="PTHR11178">
    <property type="entry name" value="IRON-SULFUR CLUSTER SCAFFOLD PROTEIN NFU-RELATED"/>
    <property type="match status" value="1"/>
</dbReference>
<evidence type="ECO:0000259" key="2">
    <source>
        <dbReference type="SMART" id="SM00932"/>
    </source>
</evidence>
<dbReference type="Pfam" id="PF08712">
    <property type="entry name" value="Nfu_N"/>
    <property type="match status" value="1"/>
</dbReference>
<feature type="region of interest" description="Disordered" evidence="1">
    <location>
        <begin position="18"/>
        <end position="53"/>
    </location>
</feature>
<organism evidence="3">
    <name type="scientific">marine metagenome</name>
    <dbReference type="NCBI Taxonomy" id="408172"/>
    <lineage>
        <taxon>unclassified sequences</taxon>
        <taxon>metagenomes</taxon>
        <taxon>ecological metagenomes</taxon>
    </lineage>
</organism>
<dbReference type="GO" id="GO:0005506">
    <property type="term" value="F:iron ion binding"/>
    <property type="evidence" value="ECO:0007669"/>
    <property type="project" value="InterPro"/>
</dbReference>
<dbReference type="SUPFAM" id="SSF110836">
    <property type="entry name" value="Hypothetical protein SAV1430"/>
    <property type="match status" value="1"/>
</dbReference>
<reference evidence="3" key="1">
    <citation type="submission" date="2018-05" db="EMBL/GenBank/DDBJ databases">
        <authorList>
            <person name="Lanie J.A."/>
            <person name="Ng W.-L."/>
            <person name="Kazmierczak K.M."/>
            <person name="Andrzejewski T.M."/>
            <person name="Davidsen T.M."/>
            <person name="Wayne K.J."/>
            <person name="Tettelin H."/>
            <person name="Glass J.I."/>
            <person name="Rusch D."/>
            <person name="Podicherti R."/>
            <person name="Tsui H.-C.T."/>
            <person name="Winkler M.E."/>
        </authorList>
    </citation>
    <scope>NUCLEOTIDE SEQUENCE</scope>
</reference>
<sequence length="271" mass="29189">MNFIKRFFSGMKQEDSVSEPVEVVKPVTEQKVKSTTSSTVTTEPDAAEERFSDEPPVPRVVLHAPVVSESIFPAESEDILIKAQPSQTGDQCMFTVNQVLMKGASWYFDNFESAAESSLAESLFSLDDVETVLVCESTVTVTRKDKTLIDWTALAKEVGAAIRGAIEEGSYLIAEKIISSIPSEDVIREGIQKVIDEEVNPGVAGHGGQINLLAVKGNTVTIQMGGGCQGCSAADLTLKQGIHTSFRKAVPQVGAIFDETDHTAGLNPYFS</sequence>
<dbReference type="EMBL" id="UINC01032328">
    <property type="protein sequence ID" value="SVB19811.1"/>
    <property type="molecule type" value="Genomic_DNA"/>
</dbReference>